<dbReference type="Pfam" id="PF02656">
    <property type="entry name" value="DUF202"/>
    <property type="match status" value="1"/>
</dbReference>
<evidence type="ECO:0000256" key="5">
    <source>
        <dbReference type="SAM" id="Phobius"/>
    </source>
</evidence>
<dbReference type="InterPro" id="IPR003807">
    <property type="entry name" value="DUF202"/>
</dbReference>
<reference evidence="8" key="1">
    <citation type="submission" date="2016-10" db="EMBL/GenBank/DDBJ databases">
        <authorList>
            <person name="Varghese N."/>
            <person name="Submissions S."/>
        </authorList>
    </citation>
    <scope>NUCLEOTIDE SEQUENCE [LARGE SCALE GENOMIC DNA]</scope>
    <source>
        <strain evidence="8">DSM 46838</strain>
    </source>
</reference>
<evidence type="ECO:0000259" key="6">
    <source>
        <dbReference type="Pfam" id="PF02656"/>
    </source>
</evidence>
<evidence type="ECO:0000313" key="7">
    <source>
        <dbReference type="EMBL" id="SFE14336.1"/>
    </source>
</evidence>
<sequence length="109" mass="10843">MTPPAPPGVPVERTDLAWQRTGLGILAVAGLIGYRAVSAEQPALLVTAGIAALVGLGVLGGLAPARARFVRRQRARDADVAARRSVAAVTAAVVAICLAAAVAVTVPAG</sequence>
<dbReference type="STRING" id="1798228.SAMN05216574_102255"/>
<keyword evidence="4 5" id="KW-0472">Membrane</keyword>
<accession>A0A1I1Y458</accession>
<dbReference type="RefSeq" id="WP_254790512.1">
    <property type="nucleotide sequence ID" value="NZ_FOND01000002.1"/>
</dbReference>
<evidence type="ECO:0000313" key="8">
    <source>
        <dbReference type="Proteomes" id="UP000198589"/>
    </source>
</evidence>
<comment type="subcellular location">
    <subcellularLocation>
        <location evidence="1">Endomembrane system</location>
        <topology evidence="1">Multi-pass membrane protein</topology>
    </subcellularLocation>
</comment>
<feature type="transmembrane region" description="Helical" evidence="5">
    <location>
        <begin position="86"/>
        <end position="106"/>
    </location>
</feature>
<feature type="domain" description="DUF202" evidence="6">
    <location>
        <begin position="11"/>
        <end position="75"/>
    </location>
</feature>
<keyword evidence="2 5" id="KW-0812">Transmembrane</keyword>
<gene>
    <name evidence="7" type="ORF">SAMN05216574_102255</name>
</gene>
<feature type="transmembrane region" description="Helical" evidence="5">
    <location>
        <begin position="43"/>
        <end position="65"/>
    </location>
</feature>
<dbReference type="AlphaFoldDB" id="A0A1I1Y458"/>
<protein>
    <submittedName>
        <fullName evidence="7">Putative membrane protein</fullName>
    </submittedName>
</protein>
<keyword evidence="3 5" id="KW-1133">Transmembrane helix</keyword>
<dbReference type="Proteomes" id="UP000198589">
    <property type="component" value="Unassembled WGS sequence"/>
</dbReference>
<evidence type="ECO:0000256" key="2">
    <source>
        <dbReference type="ARBA" id="ARBA00022692"/>
    </source>
</evidence>
<evidence type="ECO:0000256" key="3">
    <source>
        <dbReference type="ARBA" id="ARBA00022989"/>
    </source>
</evidence>
<name>A0A1I1Y458_9ACTN</name>
<dbReference type="GO" id="GO:0012505">
    <property type="term" value="C:endomembrane system"/>
    <property type="evidence" value="ECO:0007669"/>
    <property type="project" value="UniProtKB-SubCell"/>
</dbReference>
<evidence type="ECO:0000256" key="4">
    <source>
        <dbReference type="ARBA" id="ARBA00023136"/>
    </source>
</evidence>
<dbReference type="EMBL" id="FOND01000002">
    <property type="protein sequence ID" value="SFE14336.1"/>
    <property type="molecule type" value="Genomic_DNA"/>
</dbReference>
<proteinExistence type="predicted"/>
<organism evidence="7 8">
    <name type="scientific">Blastococcus tunisiensis</name>
    <dbReference type="NCBI Taxonomy" id="1798228"/>
    <lineage>
        <taxon>Bacteria</taxon>
        <taxon>Bacillati</taxon>
        <taxon>Actinomycetota</taxon>
        <taxon>Actinomycetes</taxon>
        <taxon>Geodermatophilales</taxon>
        <taxon>Geodermatophilaceae</taxon>
        <taxon>Blastococcus</taxon>
    </lineage>
</organism>
<keyword evidence="8" id="KW-1185">Reference proteome</keyword>
<evidence type="ECO:0000256" key="1">
    <source>
        <dbReference type="ARBA" id="ARBA00004127"/>
    </source>
</evidence>